<dbReference type="EMBL" id="CAJQZP010000945">
    <property type="protein sequence ID" value="CAG4999948.1"/>
    <property type="molecule type" value="Genomic_DNA"/>
</dbReference>
<dbReference type="Proteomes" id="UP000691718">
    <property type="component" value="Unassembled WGS sequence"/>
</dbReference>
<gene>
    <name evidence="1" type="ORF">PAPOLLO_LOCUS13616</name>
</gene>
<name>A0A8S3X648_PARAO</name>
<protein>
    <submittedName>
        <fullName evidence="1">(apollo) hypothetical protein</fullName>
    </submittedName>
</protein>
<dbReference type="AlphaFoldDB" id="A0A8S3X648"/>
<accession>A0A8S3X648</accession>
<keyword evidence="2" id="KW-1185">Reference proteome</keyword>
<dbReference type="OrthoDB" id="7489388at2759"/>
<reference evidence="1" key="1">
    <citation type="submission" date="2021-04" db="EMBL/GenBank/DDBJ databases">
        <authorList>
            <person name="Tunstrom K."/>
        </authorList>
    </citation>
    <scope>NUCLEOTIDE SEQUENCE</scope>
</reference>
<evidence type="ECO:0000313" key="1">
    <source>
        <dbReference type="EMBL" id="CAG4999948.1"/>
    </source>
</evidence>
<sequence>MTISPECLTKDLLEENFSLESNPSLAASIKNSIGDTEIKTKPKTNNKAAFDANSDFDAMDTDNDWLEASHTVTQSVTEGIADEIITRIFLDDENNEINPTSQVKDAAVRLDASDNSPSNAKQYKKQYSKPTEITQNELDRLLAKKSLGDFMMSRRKTLVTLPDVDYKDRNGICRAKCQNRRLKIYEDSMDIDVSRHKNLLDVLTNQMDIVEKLVDHLNQTKLVGSQRRSEHQEFDELLESLKTKRTKVTASTDAEKKTTQEMSTIMSLIDETVIRRVLKKDPLVSRILNKAKRRREKYFKEMQIN</sequence>
<organism evidence="1 2">
    <name type="scientific">Parnassius apollo</name>
    <name type="common">Apollo butterfly</name>
    <name type="synonym">Papilio apollo</name>
    <dbReference type="NCBI Taxonomy" id="110799"/>
    <lineage>
        <taxon>Eukaryota</taxon>
        <taxon>Metazoa</taxon>
        <taxon>Ecdysozoa</taxon>
        <taxon>Arthropoda</taxon>
        <taxon>Hexapoda</taxon>
        <taxon>Insecta</taxon>
        <taxon>Pterygota</taxon>
        <taxon>Neoptera</taxon>
        <taxon>Endopterygota</taxon>
        <taxon>Lepidoptera</taxon>
        <taxon>Glossata</taxon>
        <taxon>Ditrysia</taxon>
        <taxon>Papilionoidea</taxon>
        <taxon>Papilionidae</taxon>
        <taxon>Parnassiinae</taxon>
        <taxon>Parnassini</taxon>
        <taxon>Parnassius</taxon>
        <taxon>Parnassius</taxon>
    </lineage>
</organism>
<evidence type="ECO:0000313" key="2">
    <source>
        <dbReference type="Proteomes" id="UP000691718"/>
    </source>
</evidence>
<proteinExistence type="predicted"/>
<comment type="caution">
    <text evidence="1">The sequence shown here is derived from an EMBL/GenBank/DDBJ whole genome shotgun (WGS) entry which is preliminary data.</text>
</comment>